<organism evidence="1">
    <name type="scientific">Rhipicephalus zambeziensis</name>
    <dbReference type="NCBI Taxonomy" id="60191"/>
    <lineage>
        <taxon>Eukaryota</taxon>
        <taxon>Metazoa</taxon>
        <taxon>Ecdysozoa</taxon>
        <taxon>Arthropoda</taxon>
        <taxon>Chelicerata</taxon>
        <taxon>Arachnida</taxon>
        <taxon>Acari</taxon>
        <taxon>Parasitiformes</taxon>
        <taxon>Ixodida</taxon>
        <taxon>Ixodoidea</taxon>
        <taxon>Ixodidae</taxon>
        <taxon>Rhipicephalinae</taxon>
        <taxon>Rhipicephalus</taxon>
        <taxon>Rhipicephalus</taxon>
    </lineage>
</organism>
<sequence length="198" mass="23468">MRRASVIRTVNRSGMQREVLVAILVLGATDFTFAMLTNSLARLVPLNVKQFVNTSERIWTYKTTNRGFVRCEVVELERIYELSIVFKRSLYISGRRQDVRLRGVFDKLHKRRMTIMERDTFLNVENMLYMPPDRSCAVFRIESLIDWDVVRYDLRVRNSSVHTRPCKSCRNYYYNVIKYEPSYKIYSPGCQRALKQGK</sequence>
<protein>
    <submittedName>
        <fullName evidence="1">Lipocalin</fullName>
    </submittedName>
</protein>
<evidence type="ECO:0000313" key="1">
    <source>
        <dbReference type="EMBL" id="MAA14993.1"/>
    </source>
</evidence>
<dbReference type="AlphaFoldDB" id="A0A224YL84"/>
<dbReference type="EMBL" id="GFPF01003847">
    <property type="protein sequence ID" value="MAA14993.1"/>
    <property type="molecule type" value="Transcribed_RNA"/>
</dbReference>
<reference evidence="1" key="1">
    <citation type="journal article" date="2017" name="Parasit. Vectors">
        <title>Sialotranscriptomics of Rhipicephalus zambeziensis reveals intricate expression profiles of secretory proteins and suggests tight temporal transcriptional regulation during blood-feeding.</title>
        <authorList>
            <person name="de Castro M.H."/>
            <person name="de Klerk D."/>
            <person name="Pienaar R."/>
            <person name="Rees D.J.G."/>
            <person name="Mans B.J."/>
        </authorList>
    </citation>
    <scope>NUCLEOTIDE SEQUENCE</scope>
    <source>
        <tissue evidence="1">Salivary glands</tissue>
    </source>
</reference>
<name>A0A224YL84_9ACAR</name>
<accession>A0A224YL84</accession>
<proteinExistence type="predicted"/>